<keyword evidence="8 9" id="KW-0968">Cytoplasmic vesicle</keyword>
<evidence type="ECO:0000256" key="8">
    <source>
        <dbReference type="ARBA" id="ARBA00023329"/>
    </source>
</evidence>
<feature type="transmembrane region" description="Helical" evidence="9">
    <location>
        <begin position="331"/>
        <end position="355"/>
    </location>
</feature>
<keyword evidence="7 9" id="KW-0472">Membrane</keyword>
<feature type="transmembrane region" description="Helical" evidence="9">
    <location>
        <begin position="299"/>
        <end position="319"/>
    </location>
</feature>
<evidence type="ECO:0000256" key="4">
    <source>
        <dbReference type="ARBA" id="ARBA00022692"/>
    </source>
</evidence>
<dbReference type="InterPro" id="IPR050186">
    <property type="entry name" value="TPT_transporter"/>
</dbReference>
<comment type="subunit">
    <text evidence="9">Homooligomer.</text>
</comment>
<dbReference type="PANTHER" id="PTHR11132">
    <property type="entry name" value="SOLUTE CARRIER FAMILY 35"/>
    <property type="match status" value="1"/>
</dbReference>
<accession>A0ABP0E9D3</accession>
<evidence type="ECO:0000256" key="2">
    <source>
        <dbReference type="ARBA" id="ARBA00022448"/>
    </source>
</evidence>
<feature type="transmembrane region" description="Helical" evidence="9">
    <location>
        <begin position="221"/>
        <end position="247"/>
    </location>
</feature>
<feature type="transmembrane region" description="Helical" evidence="9">
    <location>
        <begin position="163"/>
        <end position="182"/>
    </location>
</feature>
<evidence type="ECO:0000256" key="6">
    <source>
        <dbReference type="ARBA" id="ARBA00023034"/>
    </source>
</evidence>
<feature type="transmembrane region" description="Helical" evidence="9">
    <location>
        <begin position="43"/>
        <end position="67"/>
    </location>
</feature>
<evidence type="ECO:0000256" key="3">
    <source>
        <dbReference type="ARBA" id="ARBA00022597"/>
    </source>
</evidence>
<proteinExistence type="inferred from homology"/>
<evidence type="ECO:0000256" key="1">
    <source>
        <dbReference type="ARBA" id="ARBA00004439"/>
    </source>
</evidence>
<keyword evidence="9" id="KW-0256">Endoplasmic reticulum</keyword>
<feature type="transmembrane region" description="Helical" evidence="9">
    <location>
        <begin position="12"/>
        <end position="31"/>
    </location>
</feature>
<comment type="subcellular location">
    <subcellularLocation>
        <location evidence="1 9">Cytoplasmic vesicle membrane</location>
        <topology evidence="1 9">Multi-pass membrane protein</topology>
    </subcellularLocation>
    <subcellularLocation>
        <location evidence="9">Golgi apparatus membrane</location>
        <topology evidence="9">Multi-pass membrane protein</topology>
    </subcellularLocation>
    <subcellularLocation>
        <location evidence="9">Endoplasmic reticulum membrane</location>
        <topology evidence="9">Multi-pass membrane protein</topology>
    </subcellularLocation>
</comment>
<dbReference type="InterPro" id="IPR013657">
    <property type="entry name" value="SCL35B1-4/HUT1"/>
</dbReference>
<keyword evidence="3 9" id="KW-0762">Sugar transport</keyword>
<evidence type="ECO:0000256" key="9">
    <source>
        <dbReference type="RuleBase" id="RU367097"/>
    </source>
</evidence>
<keyword evidence="6 9" id="KW-0333">Golgi apparatus</keyword>
<keyword evidence="11" id="KW-1185">Reference proteome</keyword>
<dbReference type="EMBL" id="OZ004254">
    <property type="protein sequence ID" value="CAK7896824.1"/>
    <property type="molecule type" value="Genomic_DNA"/>
</dbReference>
<evidence type="ECO:0000313" key="11">
    <source>
        <dbReference type="Proteomes" id="UP001497600"/>
    </source>
</evidence>
<keyword evidence="4 9" id="KW-0812">Transmembrane</keyword>
<dbReference type="Pfam" id="PF08449">
    <property type="entry name" value="UAA"/>
    <property type="match status" value="1"/>
</dbReference>
<comment type="similarity">
    <text evidence="9">Belongs to the TPT transporter family. SLC35D subfamily.</text>
</comment>
<protein>
    <recommendedName>
        <fullName evidence="9">GDP-mannose transporter</fullName>
        <shortName evidence="9">GMT</shortName>
    </recommendedName>
</protein>
<reference evidence="10 11" key="1">
    <citation type="submission" date="2024-01" db="EMBL/GenBank/DDBJ databases">
        <authorList>
            <consortium name="Genoscope - CEA"/>
            <person name="William W."/>
        </authorList>
    </citation>
    <scope>NUCLEOTIDE SEQUENCE [LARGE SCALE GENOMIC DNA]</scope>
    <source>
        <strain evidence="10 11">29B2s-10</strain>
    </source>
</reference>
<organism evidence="10 11">
    <name type="scientific">[Candida] anglica</name>
    <dbReference type="NCBI Taxonomy" id="148631"/>
    <lineage>
        <taxon>Eukaryota</taxon>
        <taxon>Fungi</taxon>
        <taxon>Dikarya</taxon>
        <taxon>Ascomycota</taxon>
        <taxon>Saccharomycotina</taxon>
        <taxon>Pichiomycetes</taxon>
        <taxon>Debaryomycetaceae</taxon>
        <taxon>Kurtzmaniella</taxon>
    </lineage>
</organism>
<feature type="transmembrane region" description="Helical" evidence="9">
    <location>
        <begin position="268"/>
        <end position="287"/>
    </location>
</feature>
<evidence type="ECO:0000256" key="7">
    <source>
        <dbReference type="ARBA" id="ARBA00023136"/>
    </source>
</evidence>
<evidence type="ECO:0000256" key="5">
    <source>
        <dbReference type="ARBA" id="ARBA00022989"/>
    </source>
</evidence>
<keyword evidence="2 9" id="KW-0813">Transport</keyword>
<feature type="transmembrane region" description="Helical" evidence="9">
    <location>
        <begin position="189"/>
        <end position="209"/>
    </location>
</feature>
<feature type="transmembrane region" description="Helical" evidence="9">
    <location>
        <begin position="361"/>
        <end position="380"/>
    </location>
</feature>
<gene>
    <name evidence="10" type="ORF">CAAN4_B06986</name>
</gene>
<sequence length="411" mass="44100">MLTVPSFVASHTEAAVYIAGWYLFSLSISIYNKWMFGPSLDFHFPIIITAFHQLCLLVLSTGVLYVWPRFRPGAANVAAVAAPLASAGAGAGAGATGPSSASSSPTSSTPPPSVLAAAPPRSFLASCRIPWLVYLVHIVPCSLASAGDIGFSNVSFKYISLSLYTMLKTSSLMFVLLFGLLFRLEKFRWNLIIIVAVMTVSVLMMVSSPGEGASASADPDAAAAAAATAGAATGITLVLAASVMSGLRWSFTQLLLKHNDHTSNSIATIFYLSPAMSAILFAMGLVFEGWGNFLASPIWHLKGVLTTVVLMVVPGVMAFMMTVCEFKLLSVAPVITLSVAGIFKELLTILLSALIFGDRLSWLNCLGLVLTFVDIIWYNYYRYSQKEEYVVLPDHEDALEMTPLGHDEKNK</sequence>
<evidence type="ECO:0000313" key="10">
    <source>
        <dbReference type="EMBL" id="CAK7896824.1"/>
    </source>
</evidence>
<dbReference type="Proteomes" id="UP001497600">
    <property type="component" value="Chromosome B"/>
</dbReference>
<keyword evidence="5 9" id="KW-1133">Transmembrane helix</keyword>
<name>A0ABP0E9D3_9ASCO</name>
<comment type="function">
    <text evidence="9">Involved in the import of GDP-mannose from the cytoplasm into the Golgi lumen.</text>
</comment>